<evidence type="ECO:0000313" key="2">
    <source>
        <dbReference type="Proteomes" id="UP000838756"/>
    </source>
</evidence>
<gene>
    <name evidence="1" type="primary">jg8044</name>
    <name evidence="1" type="ORF">PAEG_LOCUS13932</name>
</gene>
<dbReference type="EMBL" id="CAKXAJ010025209">
    <property type="protein sequence ID" value="CAH2236563.1"/>
    <property type="molecule type" value="Genomic_DNA"/>
</dbReference>
<comment type="caution">
    <text evidence="1">The sequence shown here is derived from an EMBL/GenBank/DDBJ whole genome shotgun (WGS) entry which is preliminary data.</text>
</comment>
<protein>
    <submittedName>
        <fullName evidence="1">Jg8044 protein</fullName>
    </submittedName>
</protein>
<organism evidence="1 2">
    <name type="scientific">Pararge aegeria aegeria</name>
    <dbReference type="NCBI Taxonomy" id="348720"/>
    <lineage>
        <taxon>Eukaryota</taxon>
        <taxon>Metazoa</taxon>
        <taxon>Ecdysozoa</taxon>
        <taxon>Arthropoda</taxon>
        <taxon>Hexapoda</taxon>
        <taxon>Insecta</taxon>
        <taxon>Pterygota</taxon>
        <taxon>Neoptera</taxon>
        <taxon>Endopterygota</taxon>
        <taxon>Lepidoptera</taxon>
        <taxon>Glossata</taxon>
        <taxon>Ditrysia</taxon>
        <taxon>Papilionoidea</taxon>
        <taxon>Nymphalidae</taxon>
        <taxon>Satyrinae</taxon>
        <taxon>Satyrini</taxon>
        <taxon>Parargina</taxon>
        <taxon>Pararge</taxon>
    </lineage>
</organism>
<name>A0A8S4RG14_9NEOP</name>
<evidence type="ECO:0000313" key="1">
    <source>
        <dbReference type="EMBL" id="CAH2236563.1"/>
    </source>
</evidence>
<proteinExistence type="predicted"/>
<reference evidence="1" key="1">
    <citation type="submission" date="2022-03" db="EMBL/GenBank/DDBJ databases">
        <authorList>
            <person name="Lindestad O."/>
        </authorList>
    </citation>
    <scope>NUCLEOTIDE SEQUENCE</scope>
</reference>
<sequence>MTAWGKSLPPIHYDTFAVTQPLAECHDIALEFTHCKQSIHNQATLRMLSAKKQCFITTALGIGWKLDFTFEGPSSNSSTHL</sequence>
<dbReference type="AlphaFoldDB" id="A0A8S4RG14"/>
<dbReference type="Proteomes" id="UP000838756">
    <property type="component" value="Unassembled WGS sequence"/>
</dbReference>
<accession>A0A8S4RG14</accession>
<keyword evidence="2" id="KW-1185">Reference proteome</keyword>